<comment type="caution">
    <text evidence="1">The sequence shown here is derived from an EMBL/GenBank/DDBJ whole genome shotgun (WGS) entry which is preliminary data.</text>
</comment>
<sequence>MPQEGVDPAAQSGSSAVRKCLHFSFHKCLTAYFGVVMRKFCRERGWMFTHCQGDLDVFEDLIRHGEGRRILSFNNSLPSFAAYPPFRASRFLRDPRDLVISGYHYHLWTREIWCTTPVFSWEPLTSDPVFRLEIEGDSTKWPNGISFQQYLRSLDYERGMVLEMLWRRPHFCTMLAWPELPEILTLRYEELVGNEGRAFASIFRHYGFGDQDAARGGAIAEAHSLKHKRKGVLRHTRDGSPRQWTHAYTPRLAELFENHFGSVLRATGYETDESWVECARGVLAQ</sequence>
<evidence type="ECO:0000313" key="1">
    <source>
        <dbReference type="EMBL" id="TVM17936.1"/>
    </source>
</evidence>
<reference evidence="1 2" key="1">
    <citation type="submission" date="2018-06" db="EMBL/GenBank/DDBJ databases">
        <title>Complete genome of Desulfovibrio indonesiensis P37SLT.</title>
        <authorList>
            <person name="Crispim J.S."/>
            <person name="Vidigal P.M.P."/>
            <person name="Silva L.C.F."/>
            <person name="Laguardia C.N."/>
            <person name="Araujo L.C."/>
            <person name="Dias R.S."/>
            <person name="Sousa M.P."/>
            <person name="Paula S.O."/>
            <person name="Silva C."/>
        </authorList>
    </citation>
    <scope>NUCLEOTIDE SEQUENCE [LARGE SCALE GENOMIC DNA]</scope>
    <source>
        <strain evidence="1 2">P37SLT</strain>
    </source>
</reference>
<dbReference type="SUPFAM" id="SSF52540">
    <property type="entry name" value="P-loop containing nucleoside triphosphate hydrolases"/>
    <property type="match status" value="1"/>
</dbReference>
<proteinExistence type="predicted"/>
<name>A0A7M3MFP5_9BACT</name>
<dbReference type="EMBL" id="QMIE01000005">
    <property type="protein sequence ID" value="TVM17936.1"/>
    <property type="molecule type" value="Genomic_DNA"/>
</dbReference>
<gene>
    <name evidence="1" type="ORF">DPQ33_07450</name>
</gene>
<accession>A0A7M3MFP5</accession>
<dbReference type="InterPro" id="IPR027417">
    <property type="entry name" value="P-loop_NTPase"/>
</dbReference>
<dbReference type="AlphaFoldDB" id="A0A7M3MFP5"/>
<protein>
    <recommendedName>
        <fullName evidence="3">Sulfotransferase domain-containing protein</fullName>
    </recommendedName>
</protein>
<keyword evidence="2" id="KW-1185">Reference proteome</keyword>
<dbReference type="Proteomes" id="UP000448292">
    <property type="component" value="Unassembled WGS sequence"/>
</dbReference>
<evidence type="ECO:0008006" key="3">
    <source>
        <dbReference type="Google" id="ProtNLM"/>
    </source>
</evidence>
<dbReference type="Gene3D" id="3.40.50.300">
    <property type="entry name" value="P-loop containing nucleotide triphosphate hydrolases"/>
    <property type="match status" value="1"/>
</dbReference>
<evidence type="ECO:0000313" key="2">
    <source>
        <dbReference type="Proteomes" id="UP000448292"/>
    </source>
</evidence>
<organism evidence="1 2">
    <name type="scientific">Oceanidesulfovibrio indonesiensis</name>
    <dbReference type="NCBI Taxonomy" id="54767"/>
    <lineage>
        <taxon>Bacteria</taxon>
        <taxon>Pseudomonadati</taxon>
        <taxon>Thermodesulfobacteriota</taxon>
        <taxon>Desulfovibrionia</taxon>
        <taxon>Desulfovibrionales</taxon>
        <taxon>Desulfovibrionaceae</taxon>
        <taxon>Oceanidesulfovibrio</taxon>
    </lineage>
</organism>